<keyword evidence="3" id="KW-1185">Reference proteome</keyword>
<feature type="compositionally biased region" description="Polar residues" evidence="1">
    <location>
        <begin position="1"/>
        <end position="10"/>
    </location>
</feature>
<dbReference type="EMBL" id="BMAT01010075">
    <property type="protein sequence ID" value="GFS19647.1"/>
    <property type="molecule type" value="Genomic_DNA"/>
</dbReference>
<comment type="caution">
    <text evidence="2">The sequence shown here is derived from an EMBL/GenBank/DDBJ whole genome shotgun (WGS) entry which is preliminary data.</text>
</comment>
<feature type="compositionally biased region" description="Low complexity" evidence="1">
    <location>
        <begin position="42"/>
        <end position="62"/>
    </location>
</feature>
<feature type="compositionally biased region" description="Basic residues" evidence="1">
    <location>
        <begin position="64"/>
        <end position="77"/>
    </location>
</feature>
<evidence type="ECO:0000313" key="3">
    <source>
        <dbReference type="Proteomes" id="UP000762676"/>
    </source>
</evidence>
<feature type="region of interest" description="Disordered" evidence="1">
    <location>
        <begin position="1"/>
        <end position="77"/>
    </location>
</feature>
<organism evidence="2 3">
    <name type="scientific">Elysia marginata</name>
    <dbReference type="NCBI Taxonomy" id="1093978"/>
    <lineage>
        <taxon>Eukaryota</taxon>
        <taxon>Metazoa</taxon>
        <taxon>Spiralia</taxon>
        <taxon>Lophotrochozoa</taxon>
        <taxon>Mollusca</taxon>
        <taxon>Gastropoda</taxon>
        <taxon>Heterobranchia</taxon>
        <taxon>Euthyneura</taxon>
        <taxon>Panpulmonata</taxon>
        <taxon>Sacoglossa</taxon>
        <taxon>Placobranchoidea</taxon>
        <taxon>Plakobranchidae</taxon>
        <taxon>Elysia</taxon>
    </lineage>
</organism>
<evidence type="ECO:0000313" key="2">
    <source>
        <dbReference type="EMBL" id="GFS19647.1"/>
    </source>
</evidence>
<accession>A0AAV4JF71</accession>
<proteinExistence type="predicted"/>
<evidence type="ECO:0000256" key="1">
    <source>
        <dbReference type="SAM" id="MobiDB-lite"/>
    </source>
</evidence>
<dbReference type="Proteomes" id="UP000762676">
    <property type="component" value="Unassembled WGS sequence"/>
</dbReference>
<name>A0AAV4JF71_9GAST</name>
<dbReference type="AlphaFoldDB" id="A0AAV4JF71"/>
<protein>
    <submittedName>
        <fullName evidence="2">Uncharacterized protein</fullName>
    </submittedName>
</protein>
<gene>
    <name evidence="2" type="ORF">ElyMa_005037800</name>
</gene>
<reference evidence="2 3" key="1">
    <citation type="journal article" date="2021" name="Elife">
        <title>Chloroplast acquisition without the gene transfer in kleptoplastic sea slugs, Plakobranchus ocellatus.</title>
        <authorList>
            <person name="Maeda T."/>
            <person name="Takahashi S."/>
            <person name="Yoshida T."/>
            <person name="Shimamura S."/>
            <person name="Takaki Y."/>
            <person name="Nagai Y."/>
            <person name="Toyoda A."/>
            <person name="Suzuki Y."/>
            <person name="Arimoto A."/>
            <person name="Ishii H."/>
            <person name="Satoh N."/>
            <person name="Nishiyama T."/>
            <person name="Hasebe M."/>
            <person name="Maruyama T."/>
            <person name="Minagawa J."/>
            <person name="Obokata J."/>
            <person name="Shigenobu S."/>
        </authorList>
    </citation>
    <scope>NUCLEOTIDE SEQUENCE [LARGE SCALE GENOMIC DNA]</scope>
</reference>
<sequence>MTPNTTSTTAKIPLPRRQQERKNPFNDDINSKNNPNHDVNDNTKNPNHGVNNNKNNPYNDVNNSKKKTLPRRKQQQK</sequence>